<feature type="domain" description="Transcription factor CBF/NF-Y/archaeal histone" evidence="7">
    <location>
        <begin position="70"/>
        <end position="134"/>
    </location>
</feature>
<dbReference type="SUPFAM" id="SSF47113">
    <property type="entry name" value="Histone-fold"/>
    <property type="match status" value="1"/>
</dbReference>
<evidence type="ECO:0000256" key="4">
    <source>
        <dbReference type="ARBA" id="ARBA00039775"/>
    </source>
</evidence>
<dbReference type="VEuPathDB" id="FungiDB:BTJ68_09751"/>
<dbReference type="InterPro" id="IPR003958">
    <property type="entry name" value="CBFA_NFYB_domain"/>
</dbReference>
<dbReference type="AlphaFoldDB" id="A0A3M7CTU7"/>
<evidence type="ECO:0000313" key="9">
    <source>
        <dbReference type="Proteomes" id="UP000269276"/>
    </source>
</evidence>
<protein>
    <recommendedName>
        <fullName evidence="4">DNA polymerase epsilon subunit D</fullName>
    </recommendedName>
    <alternativeName>
        <fullName evidence="5">DNA polymerase II subunit D</fullName>
    </alternativeName>
</protein>
<evidence type="ECO:0000256" key="5">
    <source>
        <dbReference type="ARBA" id="ARBA00042096"/>
    </source>
</evidence>
<evidence type="ECO:0000256" key="6">
    <source>
        <dbReference type="SAM" id="MobiDB-lite"/>
    </source>
</evidence>
<keyword evidence="3" id="KW-0539">Nucleus</keyword>
<gene>
    <name evidence="8" type="ORF">D0863_13338</name>
</gene>
<dbReference type="OrthoDB" id="1707486at2759"/>
<dbReference type="CDD" id="cd22928">
    <property type="entry name" value="HFD_POLE3_DPB4"/>
    <property type="match status" value="1"/>
</dbReference>
<name>A0A3M7CTU7_HORWE</name>
<evidence type="ECO:0000259" key="7">
    <source>
        <dbReference type="Pfam" id="PF00808"/>
    </source>
</evidence>
<keyword evidence="2" id="KW-0235">DNA replication</keyword>
<dbReference type="PANTHER" id="PTHR46172">
    <property type="entry name" value="DNA POLYMERASE EPSILON SUBUNIT 3"/>
    <property type="match status" value="1"/>
</dbReference>
<evidence type="ECO:0000256" key="3">
    <source>
        <dbReference type="ARBA" id="ARBA00023242"/>
    </source>
</evidence>
<feature type="region of interest" description="Disordered" evidence="6">
    <location>
        <begin position="32"/>
        <end position="63"/>
    </location>
</feature>
<evidence type="ECO:0000256" key="2">
    <source>
        <dbReference type="ARBA" id="ARBA00022705"/>
    </source>
</evidence>
<dbReference type="InterPro" id="IPR051377">
    <property type="entry name" value="DNA_Pol-Epsilon_Subunit"/>
</dbReference>
<feature type="compositionally biased region" description="Basic and acidic residues" evidence="6">
    <location>
        <begin position="202"/>
        <end position="218"/>
    </location>
</feature>
<accession>A0A3M7CTU7</accession>
<dbReference type="GO" id="GO:0031490">
    <property type="term" value="F:chromatin DNA binding"/>
    <property type="evidence" value="ECO:0007669"/>
    <property type="project" value="TreeGrafter"/>
</dbReference>
<evidence type="ECO:0000256" key="1">
    <source>
        <dbReference type="ARBA" id="ARBA00004123"/>
    </source>
</evidence>
<dbReference type="GO" id="GO:0008623">
    <property type="term" value="C:CHRAC"/>
    <property type="evidence" value="ECO:0007669"/>
    <property type="project" value="TreeGrafter"/>
</dbReference>
<feature type="region of interest" description="Disordered" evidence="6">
    <location>
        <begin position="168"/>
        <end position="301"/>
    </location>
</feature>
<comment type="subcellular location">
    <subcellularLocation>
        <location evidence="1">Nucleus</location>
    </subcellularLocation>
</comment>
<dbReference type="Gene3D" id="1.10.20.10">
    <property type="entry name" value="Histone, subunit A"/>
    <property type="match status" value="1"/>
</dbReference>
<proteinExistence type="predicted"/>
<dbReference type="Pfam" id="PF00808">
    <property type="entry name" value="CBFD_NFYB_HMF"/>
    <property type="match status" value="1"/>
</dbReference>
<dbReference type="Proteomes" id="UP000269276">
    <property type="component" value="Unassembled WGS sequence"/>
</dbReference>
<reference evidence="8 9" key="1">
    <citation type="journal article" date="2018" name="BMC Genomics">
        <title>Genomic evidence for intraspecific hybridization in a clonal and extremely halotolerant yeast.</title>
        <authorList>
            <person name="Gostincar C."/>
            <person name="Stajich J.E."/>
            <person name="Zupancic J."/>
            <person name="Zalar P."/>
            <person name="Gunde-Cimerman N."/>
        </authorList>
    </citation>
    <scope>NUCLEOTIDE SEQUENCE [LARGE SCALE GENOMIC DNA]</scope>
    <source>
        <strain evidence="8 9">EXF-2682</strain>
    </source>
</reference>
<dbReference type="GO" id="GO:0006272">
    <property type="term" value="P:leading strand elongation"/>
    <property type="evidence" value="ECO:0007669"/>
    <property type="project" value="TreeGrafter"/>
</dbReference>
<comment type="caution">
    <text evidence="8">The sequence shown here is derived from an EMBL/GenBank/DDBJ whole genome shotgun (WGS) entry which is preliminary data.</text>
</comment>
<organism evidence="8 9">
    <name type="scientific">Hortaea werneckii</name>
    <name type="common">Black yeast</name>
    <name type="synonym">Cladosporium werneckii</name>
    <dbReference type="NCBI Taxonomy" id="91943"/>
    <lineage>
        <taxon>Eukaryota</taxon>
        <taxon>Fungi</taxon>
        <taxon>Dikarya</taxon>
        <taxon>Ascomycota</taxon>
        <taxon>Pezizomycotina</taxon>
        <taxon>Dothideomycetes</taxon>
        <taxon>Dothideomycetidae</taxon>
        <taxon>Mycosphaerellales</taxon>
        <taxon>Teratosphaeriaceae</taxon>
        <taxon>Hortaea</taxon>
    </lineage>
</organism>
<dbReference type="GO" id="GO:0046982">
    <property type="term" value="F:protein heterodimerization activity"/>
    <property type="evidence" value="ECO:0007669"/>
    <property type="project" value="InterPro"/>
</dbReference>
<dbReference type="GO" id="GO:0008622">
    <property type="term" value="C:epsilon DNA polymerase complex"/>
    <property type="evidence" value="ECO:0007669"/>
    <property type="project" value="TreeGrafter"/>
</dbReference>
<sequence length="301" mass="33055">MARHHIERAFQSAGPHNYLRRGSRLRLPRISLKMPPRKSNISTTSNAAEDGGEGTPVRSTKDGVSVEDLSLPKSMIARLSKGVLPANTQIQKEALLALHKSATVFVNFIASHANDNAQAGGKKTIMPPDVLAALKDTEYEAFLPRLEAELKKYNDVQCDKRNTYRRKVKEEKKAGEGTTENDIEASRDGEDVPITNGVNGHGETDDLERPMKKLKGEGGHAVAPDVDGLHDADDVDGEPDADEQEIEDGDEDVGDEVEDEAEEDEAQDETMEDHDDVDDDDDDEGSRTRSRDEALDEPDSD</sequence>
<dbReference type="GO" id="GO:0031507">
    <property type="term" value="P:heterochromatin formation"/>
    <property type="evidence" value="ECO:0007669"/>
    <property type="project" value="TreeGrafter"/>
</dbReference>
<dbReference type="EMBL" id="QWIP01000749">
    <property type="protein sequence ID" value="RMY55362.1"/>
    <property type="molecule type" value="Genomic_DNA"/>
</dbReference>
<dbReference type="GO" id="GO:0006974">
    <property type="term" value="P:DNA damage response"/>
    <property type="evidence" value="ECO:0007669"/>
    <property type="project" value="TreeGrafter"/>
</dbReference>
<feature type="compositionally biased region" description="Acidic residues" evidence="6">
    <location>
        <begin position="233"/>
        <end position="284"/>
    </location>
</feature>
<dbReference type="PANTHER" id="PTHR46172:SF1">
    <property type="entry name" value="DNA POLYMERASE EPSILON SUBUNIT 3"/>
    <property type="match status" value="1"/>
</dbReference>
<evidence type="ECO:0000313" key="8">
    <source>
        <dbReference type="EMBL" id="RMY55362.1"/>
    </source>
</evidence>
<dbReference type="InterPro" id="IPR009072">
    <property type="entry name" value="Histone-fold"/>
</dbReference>